<evidence type="ECO:0000256" key="3">
    <source>
        <dbReference type="SAM" id="SignalP"/>
    </source>
</evidence>
<feature type="signal peptide" evidence="3">
    <location>
        <begin position="1"/>
        <end position="21"/>
    </location>
</feature>
<dbReference type="EMBL" id="CAXLJM020000078">
    <property type="protein sequence ID" value="CAL8129493.1"/>
    <property type="molecule type" value="Genomic_DNA"/>
</dbReference>
<evidence type="ECO:0000313" key="4">
    <source>
        <dbReference type="EMBL" id="CAL8129493.1"/>
    </source>
</evidence>
<keyword evidence="2" id="KW-0472">Membrane</keyword>
<feature type="chain" id="PRO_5046063784" evidence="3">
    <location>
        <begin position="22"/>
        <end position="188"/>
    </location>
</feature>
<keyword evidence="3" id="KW-0732">Signal</keyword>
<organism evidence="4 5">
    <name type="scientific">Orchesella dallaii</name>
    <dbReference type="NCBI Taxonomy" id="48710"/>
    <lineage>
        <taxon>Eukaryota</taxon>
        <taxon>Metazoa</taxon>
        <taxon>Ecdysozoa</taxon>
        <taxon>Arthropoda</taxon>
        <taxon>Hexapoda</taxon>
        <taxon>Collembola</taxon>
        <taxon>Entomobryomorpha</taxon>
        <taxon>Entomobryoidea</taxon>
        <taxon>Orchesellidae</taxon>
        <taxon>Orchesellinae</taxon>
        <taxon>Orchesella</taxon>
    </lineage>
</organism>
<name>A0ABP1RKC3_9HEXA</name>
<feature type="transmembrane region" description="Helical" evidence="2">
    <location>
        <begin position="124"/>
        <end position="145"/>
    </location>
</feature>
<keyword evidence="2" id="KW-0812">Transmembrane</keyword>
<accession>A0ABP1RKC3</accession>
<feature type="region of interest" description="Disordered" evidence="1">
    <location>
        <begin position="95"/>
        <end position="115"/>
    </location>
</feature>
<protein>
    <submittedName>
        <fullName evidence="4">Uncharacterized protein</fullName>
    </submittedName>
</protein>
<keyword evidence="2" id="KW-1133">Transmembrane helix</keyword>
<reference evidence="4 5" key="1">
    <citation type="submission" date="2024-08" db="EMBL/GenBank/DDBJ databases">
        <authorList>
            <person name="Cucini C."/>
            <person name="Frati F."/>
        </authorList>
    </citation>
    <scope>NUCLEOTIDE SEQUENCE [LARGE SCALE GENOMIC DNA]</scope>
</reference>
<proteinExistence type="predicted"/>
<gene>
    <name evidence="4" type="ORF">ODALV1_LOCUS23226</name>
</gene>
<dbReference type="Proteomes" id="UP001642540">
    <property type="component" value="Unassembled WGS sequence"/>
</dbReference>
<evidence type="ECO:0000256" key="1">
    <source>
        <dbReference type="SAM" id="MobiDB-lite"/>
    </source>
</evidence>
<evidence type="ECO:0000313" key="5">
    <source>
        <dbReference type="Proteomes" id="UP001642540"/>
    </source>
</evidence>
<sequence>MRFVFLLIAVIIFVRFYDTESAPASIGRKGVEHKMRRVPRWYPKPENMTTIKTTTQNGNETQEIMENVTISSNSLPENVTGVTITPELLQADLPPPIGDVQKPPTNTTLKVKGHSSKQPYDDEIMIVMIFGVCFVSIFLVCYIYSMARASALKKMEMEREEGAIYFDAPRTSRFNVGLQQVRNYMAKK</sequence>
<keyword evidence="5" id="KW-1185">Reference proteome</keyword>
<evidence type="ECO:0000256" key="2">
    <source>
        <dbReference type="SAM" id="Phobius"/>
    </source>
</evidence>
<comment type="caution">
    <text evidence="4">The sequence shown here is derived from an EMBL/GenBank/DDBJ whole genome shotgun (WGS) entry which is preliminary data.</text>
</comment>